<reference evidence="2" key="3">
    <citation type="submission" date="2025-08" db="UniProtKB">
        <authorList>
            <consortium name="Ensembl"/>
        </authorList>
    </citation>
    <scope>IDENTIFICATION</scope>
    <source>
        <strain evidence="2">JP 163 A</strain>
    </source>
</reference>
<dbReference type="Pfam" id="PF00059">
    <property type="entry name" value="Lectin_C"/>
    <property type="match status" value="1"/>
</dbReference>
<reference evidence="3" key="2">
    <citation type="journal article" date="2013" name="Nat. Genet.">
        <title>The genome of the platyfish, Xiphophorus maculatus, provides insights into evolutionary adaptation and several complex traits.</title>
        <authorList>
            <person name="Schartl M."/>
            <person name="Walter R.B."/>
            <person name="Shen Y."/>
            <person name="Garcia T."/>
            <person name="Catchen J."/>
            <person name="Amores A."/>
            <person name="Braasch I."/>
            <person name="Chalopin D."/>
            <person name="Volff J.N."/>
            <person name="Lesch K.P."/>
            <person name="Bisazza A."/>
            <person name="Minx P."/>
            <person name="Hillier L."/>
            <person name="Wilson R.K."/>
            <person name="Fuerstenberg S."/>
            <person name="Boore J."/>
            <person name="Searle S."/>
            <person name="Postlethwait J.H."/>
            <person name="Warren W.C."/>
        </authorList>
    </citation>
    <scope>NUCLEOTIDE SEQUENCE [LARGE SCALE GENOMIC DNA]</scope>
    <source>
        <strain evidence="3">JP 163 A</strain>
    </source>
</reference>
<dbReference type="InterPro" id="IPR050111">
    <property type="entry name" value="C-type_lectin/snaclec_domain"/>
</dbReference>
<dbReference type="HOGENOM" id="CLU_049894_10_1_1"/>
<accession>M4A2Y4</accession>
<dbReference type="Proteomes" id="UP000002852">
    <property type="component" value="Unassembled WGS sequence"/>
</dbReference>
<dbReference type="Gene3D" id="3.10.100.10">
    <property type="entry name" value="Mannose-Binding Protein A, subunit A"/>
    <property type="match status" value="1"/>
</dbReference>
<dbReference type="GeneTree" id="ENSGT00940000161814"/>
<dbReference type="Ensembl" id="ENSXMAT00000008842.2">
    <property type="protein sequence ID" value="ENSXMAP00000008828.2"/>
    <property type="gene ID" value="ENSXMAG00000008812.2"/>
</dbReference>
<dbReference type="OMA" id="MDINFAG"/>
<feature type="domain" description="C-type lectin" evidence="1">
    <location>
        <begin position="59"/>
        <end position="165"/>
    </location>
</feature>
<protein>
    <recommendedName>
        <fullName evidence="1">C-type lectin domain-containing protein</fullName>
    </recommendedName>
</protein>
<dbReference type="SMART" id="SM00034">
    <property type="entry name" value="CLECT"/>
    <property type="match status" value="1"/>
</dbReference>
<proteinExistence type="predicted"/>
<evidence type="ECO:0000313" key="2">
    <source>
        <dbReference type="Ensembl" id="ENSXMAP00000008828.2"/>
    </source>
</evidence>
<dbReference type="InterPro" id="IPR001304">
    <property type="entry name" value="C-type_lectin-like"/>
</dbReference>
<name>M4A2Y4_XIPMA</name>
<dbReference type="InParanoid" id="M4A2Y4"/>
<evidence type="ECO:0000259" key="1">
    <source>
        <dbReference type="PROSITE" id="PS50041"/>
    </source>
</evidence>
<dbReference type="SUPFAM" id="SSF56436">
    <property type="entry name" value="C-type lectin-like"/>
    <property type="match status" value="1"/>
</dbReference>
<dbReference type="InterPro" id="IPR016187">
    <property type="entry name" value="CTDL_fold"/>
</dbReference>
<dbReference type="InterPro" id="IPR043128">
    <property type="entry name" value="Rev_trsase/Diguanyl_cyclase"/>
</dbReference>
<dbReference type="PANTHER" id="PTHR22803">
    <property type="entry name" value="MANNOSE, PHOSPHOLIPASE, LECTIN RECEPTOR RELATED"/>
    <property type="match status" value="1"/>
</dbReference>
<sequence length="186" mass="21197">MCCSSSLLGAGFFFVEKNDGSLRSCIDYRILNQITVKNKYPLLLISSAFKPCGPGWTWYDGRCFLYVKVKMSWAKAERLCLSLDGHLASMRSTNEYNFIRELIVTESGRDTQTWVGGFDSAEEGTWMWSDGSKFMFHHWGLGEPSNSGGNQNCMDINFAGIYYWEISTLVRKIPQSRKNQKKGHNV</sequence>
<reference evidence="3" key="1">
    <citation type="submission" date="2012-01" db="EMBL/GenBank/DDBJ databases">
        <authorList>
            <person name="Walter R."/>
            <person name="Schartl M."/>
            <person name="Warren W."/>
        </authorList>
    </citation>
    <scope>NUCLEOTIDE SEQUENCE [LARGE SCALE GENOMIC DNA]</scope>
    <source>
        <strain evidence="3">JP 163 A</strain>
    </source>
</reference>
<dbReference type="PROSITE" id="PS50041">
    <property type="entry name" value="C_TYPE_LECTIN_2"/>
    <property type="match status" value="1"/>
</dbReference>
<dbReference type="CDD" id="cd00037">
    <property type="entry name" value="CLECT"/>
    <property type="match status" value="1"/>
</dbReference>
<dbReference type="Gene3D" id="3.10.10.10">
    <property type="entry name" value="HIV Type 1 Reverse Transcriptase, subunit A, domain 1"/>
    <property type="match status" value="1"/>
</dbReference>
<dbReference type="Gene3D" id="3.30.70.270">
    <property type="match status" value="1"/>
</dbReference>
<evidence type="ECO:0000313" key="3">
    <source>
        <dbReference type="Proteomes" id="UP000002852"/>
    </source>
</evidence>
<dbReference type="AlphaFoldDB" id="M4A2Y4"/>
<keyword evidence="3" id="KW-1185">Reference proteome</keyword>
<organism evidence="2 3">
    <name type="scientific">Xiphophorus maculatus</name>
    <name type="common">Southern platyfish</name>
    <name type="synonym">Platypoecilus maculatus</name>
    <dbReference type="NCBI Taxonomy" id="8083"/>
    <lineage>
        <taxon>Eukaryota</taxon>
        <taxon>Metazoa</taxon>
        <taxon>Chordata</taxon>
        <taxon>Craniata</taxon>
        <taxon>Vertebrata</taxon>
        <taxon>Euteleostomi</taxon>
        <taxon>Actinopterygii</taxon>
        <taxon>Neopterygii</taxon>
        <taxon>Teleostei</taxon>
        <taxon>Neoteleostei</taxon>
        <taxon>Acanthomorphata</taxon>
        <taxon>Ovalentaria</taxon>
        <taxon>Atherinomorphae</taxon>
        <taxon>Cyprinodontiformes</taxon>
        <taxon>Poeciliidae</taxon>
        <taxon>Poeciliinae</taxon>
        <taxon>Xiphophorus</taxon>
    </lineage>
</organism>
<reference evidence="2" key="4">
    <citation type="submission" date="2025-09" db="UniProtKB">
        <authorList>
            <consortium name="Ensembl"/>
        </authorList>
    </citation>
    <scope>IDENTIFICATION</scope>
    <source>
        <strain evidence="2">JP 163 A</strain>
    </source>
</reference>
<dbReference type="InterPro" id="IPR016186">
    <property type="entry name" value="C-type_lectin-like/link_sf"/>
</dbReference>